<evidence type="ECO:0008006" key="3">
    <source>
        <dbReference type="Google" id="ProtNLM"/>
    </source>
</evidence>
<dbReference type="Proteomes" id="UP000182257">
    <property type="component" value="Unassembled WGS sequence"/>
</dbReference>
<evidence type="ECO:0000313" key="2">
    <source>
        <dbReference type="Proteomes" id="UP000182257"/>
    </source>
</evidence>
<organism evidence="1 2">
    <name type="scientific">Xylanibacter ruminicola</name>
    <name type="common">Prevotella ruminicola</name>
    <dbReference type="NCBI Taxonomy" id="839"/>
    <lineage>
        <taxon>Bacteria</taxon>
        <taxon>Pseudomonadati</taxon>
        <taxon>Bacteroidota</taxon>
        <taxon>Bacteroidia</taxon>
        <taxon>Bacteroidales</taxon>
        <taxon>Prevotellaceae</taxon>
        <taxon>Xylanibacter</taxon>
    </lineage>
</organism>
<dbReference type="SUPFAM" id="SSF50475">
    <property type="entry name" value="FMN-binding split barrel"/>
    <property type="match status" value="1"/>
</dbReference>
<dbReference type="EMBL" id="FNRF01000003">
    <property type="protein sequence ID" value="SEA60896.1"/>
    <property type="molecule type" value="Genomic_DNA"/>
</dbReference>
<accession>A0A1H4CKC4</accession>
<protein>
    <recommendedName>
        <fullName evidence="3">Nitroimidazole resistance protein</fullName>
    </recommendedName>
</protein>
<dbReference type="InterPro" id="IPR012349">
    <property type="entry name" value="Split_barrel_FMN-bd"/>
</dbReference>
<dbReference type="Pfam" id="PF12900">
    <property type="entry name" value="Pyridox_ox_2"/>
    <property type="match status" value="1"/>
</dbReference>
<dbReference type="Gene3D" id="2.30.110.10">
    <property type="entry name" value="Electron Transport, Fmn-binding Protein, Chain A"/>
    <property type="match status" value="1"/>
</dbReference>
<dbReference type="RefSeq" id="WP_074761382.1">
    <property type="nucleotide sequence ID" value="NZ_FNRF01000003.1"/>
</dbReference>
<dbReference type="OrthoDB" id="9794935at2"/>
<proteinExistence type="predicted"/>
<gene>
    <name evidence="1" type="ORF">SAMN05216462_2011</name>
</gene>
<dbReference type="AlphaFoldDB" id="A0A1H4CKC4"/>
<reference evidence="1 2" key="1">
    <citation type="submission" date="2016-10" db="EMBL/GenBank/DDBJ databases">
        <authorList>
            <person name="de Groot N.N."/>
        </authorList>
    </citation>
    <scope>NUCLEOTIDE SEQUENCE [LARGE SCALE GENOMIC DNA]</scope>
    <source>
        <strain evidence="1 2">D31d</strain>
    </source>
</reference>
<sequence>MRKVSRQMDAAFALEVLDKAPYVTVSMTRPDGTPYGLPLSLARTDEKTFYFHCALEGDKLDCIAHQPTVFLSAVTKCAPTVGPKDGSFTLQFKSATAVGKAELVSDREEKIAGLRAICERFLPHHMDAFDDAIARSLDHTAIVRITLTEPPVGKRKQYDKQGEEMKYGRME</sequence>
<dbReference type="PANTHER" id="PTHR34071">
    <property type="entry name" value="5-NITROIMIDAZOLE ANTIBIOTICS RESISTANCE PROTEIN, NIMA-FAMILY-RELATED PROTEIN-RELATED"/>
    <property type="match status" value="1"/>
</dbReference>
<dbReference type="InterPro" id="IPR024747">
    <property type="entry name" value="Pyridox_Oxase-rel"/>
</dbReference>
<name>A0A1H4CKC4_XYLRU</name>
<dbReference type="PANTHER" id="PTHR34071:SF2">
    <property type="entry name" value="FLAVIN-NUCLEOTIDE-BINDING PROTEIN"/>
    <property type="match status" value="1"/>
</dbReference>
<evidence type="ECO:0000313" key="1">
    <source>
        <dbReference type="EMBL" id="SEA60896.1"/>
    </source>
</evidence>